<reference evidence="2" key="1">
    <citation type="journal article" date="2015" name="Proc. Natl. Acad. Sci. U.S.A.">
        <title>Networks of energetic and metabolic interactions define dynamics in microbial communities.</title>
        <authorList>
            <person name="Embree M."/>
            <person name="Liu J.K."/>
            <person name="Al-Bassam M.M."/>
            <person name="Zengler K."/>
        </authorList>
    </citation>
    <scope>NUCLEOTIDE SEQUENCE</scope>
</reference>
<organism evidence="2">
    <name type="scientific">hydrocarbon metagenome</name>
    <dbReference type="NCBI Taxonomy" id="938273"/>
    <lineage>
        <taxon>unclassified sequences</taxon>
        <taxon>metagenomes</taxon>
        <taxon>ecological metagenomes</taxon>
    </lineage>
</organism>
<proteinExistence type="predicted"/>
<protein>
    <submittedName>
        <fullName evidence="2">Uncharacterized protein</fullName>
    </submittedName>
</protein>
<evidence type="ECO:0000256" key="1">
    <source>
        <dbReference type="SAM" id="MobiDB-lite"/>
    </source>
</evidence>
<accession>A0A0W8F8F9</accession>
<sequence length="741" mass="80493">MKDLDIIITNPDGGKVYPTLADLPIYDEFMDRPRRMVAKIEKGSAVHPRGTVKVVRRGKTILLGHIKKFDQSKPEYDTLTLDSAEALLEDRIGAFYRYPAGTTLNAMLSEKLGGSVVGLLAMANSLVPKGSFIHHSGAVYRWAGRGTSSHLGAISQLFQGTTLLTKVSDIPTSPGTWYQSSNDLYLWTTDNRSPDYHLILIPSFKDTMLRLGALENGNQTFQVCFEVGETELLPTIKSLILAGGLEYQPRYGKDELVYIDGKTVLGKGSDNSPTATYIDGKNAEISTDTIDGLGEIQALIGQGAGSGMTRQAATAMGQATAPGVWREAVYQAPGLYGDMLRTATEKAFQDYADPTIYNIQTLDQDWAQSVGNYVEIRRDRHMPVVRRIKHIQMKPDGAMFMEVGQRLRTIKELLRAGDEIQRTLSSFYGIHSKNAWTWQISPQNVDSSTPLVVEFDLRSSEENGEIDPNFPFQVLLDVRLDWFKSSVKSATVTGAGHGNVGSHGGYGGRSTSSKPMTAHGVPAQDVTGVYEGLADIYGYSGWGPYSQSSIGAWGHYHNMYFFAYGVAYVSQFGYADVVVTINDGTDSASTYFGPTSRFPSVCVGSHKHTLPYHYTNEAGSQSHETAWEGAQTRAGSPQHLDQILDEIGDKINFAVNCLSTGSAALLVLSVKCNSKHVPGSPFAGSGGLYIGDSLDNIDISELVSVGSRNTLTFEVSEYMGQGPVKCSISGNVSVSAIISAF</sequence>
<comment type="caution">
    <text evidence="2">The sequence shown here is derived from an EMBL/GenBank/DDBJ whole genome shotgun (WGS) entry which is preliminary data.</text>
</comment>
<feature type="compositionally biased region" description="Gly residues" evidence="1">
    <location>
        <begin position="498"/>
        <end position="508"/>
    </location>
</feature>
<dbReference type="EMBL" id="LNQE01001460">
    <property type="protein sequence ID" value="KUG17159.1"/>
    <property type="molecule type" value="Genomic_DNA"/>
</dbReference>
<dbReference type="AlphaFoldDB" id="A0A0W8F8F9"/>
<name>A0A0W8F8F9_9ZZZZ</name>
<evidence type="ECO:0000313" key="2">
    <source>
        <dbReference type="EMBL" id="KUG17159.1"/>
    </source>
</evidence>
<gene>
    <name evidence="2" type="ORF">ASZ90_013162</name>
</gene>
<feature type="region of interest" description="Disordered" evidence="1">
    <location>
        <begin position="498"/>
        <end position="518"/>
    </location>
</feature>